<dbReference type="GO" id="GO:0006310">
    <property type="term" value="P:DNA recombination"/>
    <property type="evidence" value="ECO:0007669"/>
    <property type="project" value="UniProtKB-KW"/>
</dbReference>
<evidence type="ECO:0000256" key="2">
    <source>
        <dbReference type="SAM" id="MobiDB-lite"/>
    </source>
</evidence>
<organism evidence="6 7">
    <name type="scientific">Tetrapyrgos nigripes</name>
    <dbReference type="NCBI Taxonomy" id="182062"/>
    <lineage>
        <taxon>Eukaryota</taxon>
        <taxon>Fungi</taxon>
        <taxon>Dikarya</taxon>
        <taxon>Basidiomycota</taxon>
        <taxon>Agaricomycotina</taxon>
        <taxon>Agaricomycetes</taxon>
        <taxon>Agaricomycetidae</taxon>
        <taxon>Agaricales</taxon>
        <taxon>Marasmiineae</taxon>
        <taxon>Marasmiaceae</taxon>
        <taxon>Tetrapyrgos</taxon>
    </lineage>
</organism>
<feature type="region of interest" description="Disordered" evidence="2">
    <location>
        <begin position="1334"/>
        <end position="1390"/>
    </location>
</feature>
<dbReference type="Pfam" id="PF14214">
    <property type="entry name" value="Helitron_like_N"/>
    <property type="match status" value="1"/>
</dbReference>
<dbReference type="Gene3D" id="3.40.50.300">
    <property type="entry name" value="P-loop containing nucleotide triphosphate hydrolases"/>
    <property type="match status" value="1"/>
</dbReference>
<evidence type="ECO:0000256" key="1">
    <source>
        <dbReference type="RuleBase" id="RU363044"/>
    </source>
</evidence>
<feature type="compositionally biased region" description="Acidic residues" evidence="2">
    <location>
        <begin position="462"/>
        <end position="476"/>
    </location>
</feature>
<sequence>MISHVIAFDSPVTKVYDILPPPPDELDEVLAIMFTGPCKPTEKDYQRTPMLVRRRYVYNALTWLKLNHPAYHDLNISMENLNMYAENIPPVSVEWKPTDNEGNRIPEGTSVHDNEPEIGTEQGEVPFVVHGLTGENLQNETVESQKAKALAHLNAQGKFLAVGHSKESSTIFKNPKLYPSIFPWLFPYGLGGFGMNNILKFGEKAHKKFLLNYHDKRFQTDITFPFVAFSHEQIKAATSNGFAMTELQSFPAIADRILNINHTVLTNIIQRLERGEMVRPETEEEKACFSIIQDLDHVGGGVKGAPSWYITFAPSDTTHPLCLYYAGTHEKFQPNLKLPDDDRTRQVIRNPVSGAKFFDFMVRMFIKHILGVDSGHDGLFGKTSAYYGTVEQQGRLTLHLHMLLWIAFSRSPQEIRDGILDPNSDFQKKIVEYLESVHTDELMDMEVVNENDSDAESTVSDTDSDISLESDEEDDDACEAEYLQGPKPMNKETLSQNMFPFLHGHPLADTHAMKVGSNAKRLVPNFIGGTLPRADKGNREYYCTVMLTLFKPWRNGKILKHEDQSWDDAFTNFQFTAQQKQVLKNFQVRYECLDSRDDYNAQRKTMSNNAVDADIIEYEPEYDDGIDSELLEISDECGPFERRRQEDMNEMTGILVGMGWTDNLHDRKSLIPQECQPDVTRSAHSWKLQINKMRQDILDKRHKSSANQDTANKFKNRFPNQVEILDKTAFETKTRQGQTQNLIDTIANEYKFHDNPEQNRAFRIIANHAASPCPEQLKMYIGGMGGTGKSTVLRALRKFFAERNESHRMLVVAPTGSAAALLAGSTYHYMFGINSKSEGENHSTSIPQICSRLEGVNYVFLDEVSMLSCKDMYKISAKLALALSMPHLPFGGMSMIFAGDFSQLPPAIGGESVALYSHSIGQSPKSKSDQENSIGQHLWHQVNTVVMLRKNMRQTEQSERDDKYRNALENMRYKSCTPEDIAFLRTMISNPCQPEKSLKNENFRNTPIILTYNKHKDVANRLGTERFAAETCQKLTSFYSEDEHVILEEIPEDQRQYRKRRRSKRFRVNGKIQKELWSQPHSYNDRQVPGRLDLCLGMPVMIRYNSATELCITKGQEGYVHGWKAKTGKHGKLVLDVLFIKLHKPPNPPAPIKFDGLPENVVPITRNTVRIECKLSDDSEIAISRTQVEILPNFAMTDFASQGKTRDWNVVDIHNSRDFRAIYTALSRSSCADQTLILQGFNTNLLTGGIKNKGGYRQELRELELLDEITRLKYLGILSPSVFGDRRSSLIKSFRTVQGINFVPASVHKSIEWNDSDPLPDTFDSGETWQIISADNETDQKNKRQLKGNFKTAKGATQNETKGRTLKRKAQAEEPERPSTTPKKKIKEDVPAQIQRNSASYLSYPSLRWFLNSCAYDSAIILLYYLYVNHFEIEMSHFTQILFMDLLDAFRSGITDLTAARENVRRGLHNIDSEAFSYGQYADAGEVLLALTQSDLSFSRSQVICTNNHVHKPWKNRTNMLLYMSSRMYQSTQQWVDNFVQPFGWQCQICHTELQTVIEFTRFPKFFLLYVPINASMEIDRMINLTVNGNQKPYDLKAIIYFGEEHFILRIFSNQAEYIYDGIKNGVPHKASILVNGTESVTYYDNKKAAVLLYGLFV</sequence>
<keyword evidence="7" id="KW-1185">Reference proteome</keyword>
<comment type="similarity">
    <text evidence="1">Belongs to the helicase family.</text>
</comment>
<reference evidence="6 7" key="1">
    <citation type="journal article" date="2020" name="ISME J.">
        <title>Uncovering the hidden diversity of litter-decomposition mechanisms in mushroom-forming fungi.</title>
        <authorList>
            <person name="Floudas D."/>
            <person name="Bentzer J."/>
            <person name="Ahren D."/>
            <person name="Johansson T."/>
            <person name="Persson P."/>
            <person name="Tunlid A."/>
        </authorList>
    </citation>
    <scope>NUCLEOTIDE SEQUENCE [LARGE SCALE GENOMIC DNA]</scope>
    <source>
        <strain evidence="6 7">CBS 291.85</strain>
    </source>
</reference>
<dbReference type="GO" id="GO:0016787">
    <property type="term" value="F:hydrolase activity"/>
    <property type="evidence" value="ECO:0007669"/>
    <property type="project" value="UniProtKB-KW"/>
</dbReference>
<dbReference type="Pfam" id="PF05970">
    <property type="entry name" value="PIF1"/>
    <property type="match status" value="1"/>
</dbReference>
<evidence type="ECO:0000259" key="5">
    <source>
        <dbReference type="Pfam" id="PF20209"/>
    </source>
</evidence>
<dbReference type="InterPro" id="IPR051055">
    <property type="entry name" value="PIF1_helicase"/>
</dbReference>
<comment type="catalytic activity">
    <reaction evidence="1">
        <text>ATP + H2O = ADP + phosphate + H(+)</text>
        <dbReference type="Rhea" id="RHEA:13065"/>
        <dbReference type="ChEBI" id="CHEBI:15377"/>
        <dbReference type="ChEBI" id="CHEBI:15378"/>
        <dbReference type="ChEBI" id="CHEBI:30616"/>
        <dbReference type="ChEBI" id="CHEBI:43474"/>
        <dbReference type="ChEBI" id="CHEBI:456216"/>
        <dbReference type="EC" id="5.6.2.3"/>
    </reaction>
</comment>
<accession>A0A8H5BAZ4</accession>
<dbReference type="OrthoDB" id="432234at2759"/>
<dbReference type="GO" id="GO:0005524">
    <property type="term" value="F:ATP binding"/>
    <property type="evidence" value="ECO:0007669"/>
    <property type="project" value="UniProtKB-KW"/>
</dbReference>
<keyword evidence="1" id="KW-0378">Hydrolase</keyword>
<evidence type="ECO:0000313" key="6">
    <source>
        <dbReference type="EMBL" id="KAF5319875.1"/>
    </source>
</evidence>
<proteinExistence type="inferred from homology"/>
<dbReference type="GO" id="GO:0006281">
    <property type="term" value="P:DNA repair"/>
    <property type="evidence" value="ECO:0007669"/>
    <property type="project" value="UniProtKB-KW"/>
</dbReference>
<gene>
    <name evidence="6" type="ORF">D9758_019002</name>
</gene>
<keyword evidence="1" id="KW-0547">Nucleotide-binding</keyword>
<dbReference type="EMBL" id="JAACJM010000425">
    <property type="protein sequence ID" value="KAF5319875.1"/>
    <property type="molecule type" value="Genomic_DNA"/>
</dbReference>
<dbReference type="Pfam" id="PF20209">
    <property type="entry name" value="DUF6570"/>
    <property type="match status" value="1"/>
</dbReference>
<name>A0A8H5BAZ4_9AGAR</name>
<protein>
    <recommendedName>
        <fullName evidence="1">ATP-dependent DNA helicase</fullName>
        <ecNumber evidence="1">5.6.2.3</ecNumber>
    </recommendedName>
</protein>
<evidence type="ECO:0000259" key="4">
    <source>
        <dbReference type="Pfam" id="PF14214"/>
    </source>
</evidence>
<dbReference type="InterPro" id="IPR025476">
    <property type="entry name" value="Helitron_helicase-like"/>
</dbReference>
<feature type="region of interest" description="Disordered" evidence="2">
    <location>
        <begin position="450"/>
        <end position="476"/>
    </location>
</feature>
<dbReference type="InterPro" id="IPR046700">
    <property type="entry name" value="DUF6570"/>
</dbReference>
<dbReference type="GO" id="GO:0043139">
    <property type="term" value="F:5'-3' DNA helicase activity"/>
    <property type="evidence" value="ECO:0007669"/>
    <property type="project" value="UniProtKB-EC"/>
</dbReference>
<feature type="domain" description="DUF6570" evidence="5">
    <location>
        <begin position="1"/>
        <end position="82"/>
    </location>
</feature>
<dbReference type="GO" id="GO:0000723">
    <property type="term" value="P:telomere maintenance"/>
    <property type="evidence" value="ECO:0007669"/>
    <property type="project" value="InterPro"/>
</dbReference>
<keyword evidence="1" id="KW-0227">DNA damage</keyword>
<comment type="caution">
    <text evidence="6">The sequence shown here is derived from an EMBL/GenBank/DDBJ whole genome shotgun (WGS) entry which is preliminary data.</text>
</comment>
<evidence type="ECO:0000259" key="3">
    <source>
        <dbReference type="Pfam" id="PF05970"/>
    </source>
</evidence>
<dbReference type="Proteomes" id="UP000559256">
    <property type="component" value="Unassembled WGS sequence"/>
</dbReference>
<keyword evidence="1" id="KW-0067">ATP-binding</keyword>
<keyword evidence="1" id="KW-0233">DNA recombination</keyword>
<feature type="domain" description="DNA helicase Pif1-like DEAD-box helicase" evidence="3">
    <location>
        <begin position="755"/>
        <end position="965"/>
    </location>
</feature>
<dbReference type="PANTHER" id="PTHR47642:SF5">
    <property type="entry name" value="ATP-DEPENDENT DNA HELICASE"/>
    <property type="match status" value="1"/>
</dbReference>
<dbReference type="SUPFAM" id="SSF52540">
    <property type="entry name" value="P-loop containing nucleoside triphosphate hydrolases"/>
    <property type="match status" value="2"/>
</dbReference>
<dbReference type="PANTHER" id="PTHR47642">
    <property type="entry name" value="ATP-DEPENDENT DNA HELICASE"/>
    <property type="match status" value="1"/>
</dbReference>
<keyword evidence="1" id="KW-0347">Helicase</keyword>
<dbReference type="EC" id="5.6.2.3" evidence="1"/>
<comment type="cofactor">
    <cofactor evidence="1">
        <name>Mg(2+)</name>
        <dbReference type="ChEBI" id="CHEBI:18420"/>
    </cofactor>
</comment>
<dbReference type="InterPro" id="IPR010285">
    <property type="entry name" value="DNA_helicase_pif1-like_DEAD"/>
</dbReference>
<feature type="domain" description="Helitron helicase-like" evidence="4">
    <location>
        <begin position="303"/>
        <end position="404"/>
    </location>
</feature>
<dbReference type="InterPro" id="IPR027417">
    <property type="entry name" value="P-loop_NTPase"/>
</dbReference>
<evidence type="ECO:0000313" key="7">
    <source>
        <dbReference type="Proteomes" id="UP000559256"/>
    </source>
</evidence>
<keyword evidence="1" id="KW-0234">DNA repair</keyword>